<dbReference type="RefSeq" id="WP_057636785.1">
    <property type="nucleotide sequence ID" value="NZ_LDJM01000007.1"/>
</dbReference>
<dbReference type="Pfam" id="PF20228">
    <property type="entry name" value="DUF6587"/>
    <property type="match status" value="1"/>
</dbReference>
<feature type="transmembrane region" description="Helical" evidence="1">
    <location>
        <begin position="6"/>
        <end position="24"/>
    </location>
</feature>
<gene>
    <name evidence="2" type="ORF">ABB30_02830</name>
</gene>
<keyword evidence="1" id="KW-1133">Transmembrane helix</keyword>
<proteinExistence type="predicted"/>
<sequence length="84" mass="8671">MDASLAWQYAIIAAAALISLVVVVRKRAPGLERRLRGALALWLVRDGRAPALQRLGRAIAPPAAGQGGACGGCDSCGPSTPKQH</sequence>
<organism evidence="2 3">
    <name type="scientific">Stenotrophomonas ginsengisoli</name>
    <dbReference type="NCBI Taxonomy" id="336566"/>
    <lineage>
        <taxon>Bacteria</taxon>
        <taxon>Pseudomonadati</taxon>
        <taxon>Pseudomonadota</taxon>
        <taxon>Gammaproteobacteria</taxon>
        <taxon>Lysobacterales</taxon>
        <taxon>Lysobacteraceae</taxon>
        <taxon>Stenotrophomonas</taxon>
    </lineage>
</organism>
<evidence type="ECO:0000313" key="2">
    <source>
        <dbReference type="EMBL" id="KRG78977.1"/>
    </source>
</evidence>
<accession>A0A0R0DL60</accession>
<dbReference type="InterPro" id="IPR046494">
    <property type="entry name" value="DUF6587"/>
</dbReference>
<name>A0A0R0DL60_9GAMM</name>
<protein>
    <recommendedName>
        <fullName evidence="4">Transmembrane protein</fullName>
    </recommendedName>
</protein>
<dbReference type="STRING" id="336566.ABB30_02830"/>
<reference evidence="2 3" key="1">
    <citation type="submission" date="2015-05" db="EMBL/GenBank/DDBJ databases">
        <title>Genome sequencing and analysis of members of genus Stenotrophomonas.</title>
        <authorList>
            <person name="Patil P.P."/>
            <person name="Midha S."/>
            <person name="Patil P.B."/>
        </authorList>
    </citation>
    <scope>NUCLEOTIDE SEQUENCE [LARGE SCALE GENOMIC DNA]</scope>
    <source>
        <strain evidence="2 3">DSM 24757</strain>
    </source>
</reference>
<keyword evidence="1" id="KW-0472">Membrane</keyword>
<dbReference type="AlphaFoldDB" id="A0A0R0DL60"/>
<evidence type="ECO:0000256" key="1">
    <source>
        <dbReference type="SAM" id="Phobius"/>
    </source>
</evidence>
<dbReference type="Proteomes" id="UP000050956">
    <property type="component" value="Unassembled WGS sequence"/>
</dbReference>
<dbReference type="PATRIC" id="fig|336566.3.peg.2975"/>
<dbReference type="EMBL" id="LDJM01000007">
    <property type="protein sequence ID" value="KRG78977.1"/>
    <property type="molecule type" value="Genomic_DNA"/>
</dbReference>
<keyword evidence="1" id="KW-0812">Transmembrane</keyword>
<keyword evidence="3" id="KW-1185">Reference proteome</keyword>
<evidence type="ECO:0008006" key="4">
    <source>
        <dbReference type="Google" id="ProtNLM"/>
    </source>
</evidence>
<evidence type="ECO:0000313" key="3">
    <source>
        <dbReference type="Proteomes" id="UP000050956"/>
    </source>
</evidence>
<comment type="caution">
    <text evidence="2">The sequence shown here is derived from an EMBL/GenBank/DDBJ whole genome shotgun (WGS) entry which is preliminary data.</text>
</comment>